<dbReference type="GO" id="GO:0016020">
    <property type="term" value="C:membrane"/>
    <property type="evidence" value="ECO:0007669"/>
    <property type="project" value="UniProtKB-SubCell"/>
</dbReference>
<keyword evidence="4 5" id="KW-0472">Membrane</keyword>
<comment type="subcellular location">
    <subcellularLocation>
        <location evidence="1">Membrane</location>
    </subcellularLocation>
</comment>
<dbReference type="EMBL" id="FOMB01000011">
    <property type="protein sequence ID" value="SFC80193.1"/>
    <property type="molecule type" value="Genomic_DNA"/>
</dbReference>
<dbReference type="InterPro" id="IPR042240">
    <property type="entry name" value="CHASE_sf"/>
</dbReference>
<evidence type="ECO:0000259" key="8">
    <source>
        <dbReference type="PROSITE" id="PS50887"/>
    </source>
</evidence>
<feature type="domain" description="GGDEF" evidence="8">
    <location>
        <begin position="494"/>
        <end position="627"/>
    </location>
</feature>
<dbReference type="SUPFAM" id="SSF55073">
    <property type="entry name" value="Nucleotide cyclase"/>
    <property type="match status" value="1"/>
</dbReference>
<dbReference type="Gene3D" id="3.20.20.450">
    <property type="entry name" value="EAL domain"/>
    <property type="match status" value="1"/>
</dbReference>
<dbReference type="InterPro" id="IPR035919">
    <property type="entry name" value="EAL_sf"/>
</dbReference>
<organism evidence="9 10">
    <name type="scientific">Devosia psychrophila</name>
    <dbReference type="NCBI Taxonomy" id="728005"/>
    <lineage>
        <taxon>Bacteria</taxon>
        <taxon>Pseudomonadati</taxon>
        <taxon>Pseudomonadota</taxon>
        <taxon>Alphaproteobacteria</taxon>
        <taxon>Hyphomicrobiales</taxon>
        <taxon>Devosiaceae</taxon>
        <taxon>Devosia</taxon>
    </lineage>
</organism>
<dbReference type="InterPro" id="IPR006189">
    <property type="entry name" value="CHASE_dom"/>
</dbReference>
<evidence type="ECO:0000256" key="5">
    <source>
        <dbReference type="SAM" id="Phobius"/>
    </source>
</evidence>
<feature type="domain" description="CHASE" evidence="6">
    <location>
        <begin position="118"/>
        <end position="208"/>
    </location>
</feature>
<evidence type="ECO:0000256" key="2">
    <source>
        <dbReference type="ARBA" id="ARBA00022692"/>
    </source>
</evidence>
<evidence type="ECO:0000256" key="4">
    <source>
        <dbReference type="ARBA" id="ARBA00023136"/>
    </source>
</evidence>
<evidence type="ECO:0000256" key="3">
    <source>
        <dbReference type="ARBA" id="ARBA00022989"/>
    </source>
</evidence>
<gene>
    <name evidence="9" type="ORF">SAMN04488059_111100</name>
</gene>
<dbReference type="SMART" id="SM00267">
    <property type="entry name" value="GGDEF"/>
    <property type="match status" value="1"/>
</dbReference>
<dbReference type="CDD" id="cd01949">
    <property type="entry name" value="GGDEF"/>
    <property type="match status" value="1"/>
</dbReference>
<evidence type="ECO:0000259" key="6">
    <source>
        <dbReference type="PROSITE" id="PS50839"/>
    </source>
</evidence>
<dbReference type="Pfam" id="PF08447">
    <property type="entry name" value="PAS_3"/>
    <property type="match status" value="1"/>
</dbReference>
<dbReference type="CDD" id="cd01948">
    <property type="entry name" value="EAL"/>
    <property type="match status" value="1"/>
</dbReference>
<evidence type="ECO:0000313" key="10">
    <source>
        <dbReference type="Proteomes" id="UP000182258"/>
    </source>
</evidence>
<protein>
    <submittedName>
        <fullName evidence="9">Diguanylate cyclase (GGDEF) domain-containing protein</fullName>
    </submittedName>
</protein>
<sequence>MAHPVTSNTTHIQKHRLHWPRPTLLPSLVALTLLVIGGVFLDRQNSVINEERARASVAGEVSLVRAKLEGNINGNIQLVRGLVSTISTEPRMKQPRFSALVSNLFEEHSQLRSVAAAPDLVVSMTYPIVGNEKVIGLDYRHTPAQLEAVLKARDTGKLVLAGPVDLVQGGRGFVGRFPVYTDTPAGRMFWGVVSAVVDVGRLYADSGLLDKSLGLDVSIARISSRDNAGTPFFGPDLSGQNAVTATVVLPSGRWEIAAVPKGGWGTAHNNSLLLRLAMIIAGALILLPIVITGRLLGERQSHFREVQSRKAELEQISRRLALALDVSKVGVWEMDLESGDETWDARTNELYGLDTDGGSRSHEHWKAAVHPEDQERAEADFRRMIATGRYESHYRVMLPNNTIRHVRSMGALFSEFDAPERVVGVNWDVTADVLLNEDLRCATLLTEARNRDLEAARVRIEHNALHDSLTGLPNRRYLDEMLKREAAAGFRGTGSMAMLHVDLDRFKQINDTLGHAAGDAMLIHAGAVLRDNCSYNDFVARIGGDEFVVLTSAEDGPLYLGALAERIVRQMRQPVKYQGHECRFGVSIGIAADRREVIDVQRLLINADIALYRAKGRGRNRYEFFTDALQAEVVTTKRIADEILNGLERDEFVAWFQPQFDAKTLEMVGVEALVRWQHPIEGIKPPADFLLVAEELNVVATIDRVVLAQSLEALDRWDKMGLHVPRVSVNVSHRRLHDEDLIRGLLELDIEPGRIAFELVESIYLDEGDAMIGWNIDRIKELGIDVEIDDFGTGYASIVSLQKMRPKRLKIDRQLVDPILVDPAQRQLLASIVEIGKSMGIEVVAEGVETMEHAAILRDLGVDILQGYAFSRPLSIADLETFLTAKAWLEAS</sequence>
<dbReference type="PROSITE" id="PS50839">
    <property type="entry name" value="CHASE"/>
    <property type="match status" value="1"/>
</dbReference>
<dbReference type="SMART" id="SM00052">
    <property type="entry name" value="EAL"/>
    <property type="match status" value="1"/>
</dbReference>
<evidence type="ECO:0000259" key="7">
    <source>
        <dbReference type="PROSITE" id="PS50883"/>
    </source>
</evidence>
<dbReference type="Pfam" id="PF00563">
    <property type="entry name" value="EAL"/>
    <property type="match status" value="1"/>
</dbReference>
<keyword evidence="2 5" id="KW-0812">Transmembrane</keyword>
<dbReference type="Pfam" id="PF00990">
    <property type="entry name" value="GGDEF"/>
    <property type="match status" value="1"/>
</dbReference>
<evidence type="ECO:0000313" key="9">
    <source>
        <dbReference type="EMBL" id="SFC80193.1"/>
    </source>
</evidence>
<dbReference type="GO" id="GO:0007165">
    <property type="term" value="P:signal transduction"/>
    <property type="evidence" value="ECO:0007669"/>
    <property type="project" value="UniProtKB-ARBA"/>
</dbReference>
<dbReference type="InterPro" id="IPR001633">
    <property type="entry name" value="EAL_dom"/>
</dbReference>
<dbReference type="PANTHER" id="PTHR44757">
    <property type="entry name" value="DIGUANYLATE CYCLASE DGCP"/>
    <property type="match status" value="1"/>
</dbReference>
<dbReference type="NCBIfam" id="TIGR00254">
    <property type="entry name" value="GGDEF"/>
    <property type="match status" value="1"/>
</dbReference>
<dbReference type="AlphaFoldDB" id="A0A1I1MC22"/>
<dbReference type="SMART" id="SM01079">
    <property type="entry name" value="CHASE"/>
    <property type="match status" value="1"/>
</dbReference>
<dbReference type="STRING" id="728005.SAMN04488059_111100"/>
<dbReference type="InterPro" id="IPR000160">
    <property type="entry name" value="GGDEF_dom"/>
</dbReference>
<feature type="transmembrane region" description="Helical" evidence="5">
    <location>
        <begin position="272"/>
        <end position="291"/>
    </location>
</feature>
<name>A0A1I1MC22_9HYPH</name>
<dbReference type="InterPro" id="IPR043128">
    <property type="entry name" value="Rev_trsase/Diguanyl_cyclase"/>
</dbReference>
<dbReference type="PANTHER" id="PTHR44757:SF2">
    <property type="entry name" value="BIOFILM ARCHITECTURE MAINTENANCE PROTEIN MBAA"/>
    <property type="match status" value="1"/>
</dbReference>
<dbReference type="PROSITE" id="PS50887">
    <property type="entry name" value="GGDEF"/>
    <property type="match status" value="1"/>
</dbReference>
<dbReference type="SUPFAM" id="SSF141868">
    <property type="entry name" value="EAL domain-like"/>
    <property type="match status" value="1"/>
</dbReference>
<dbReference type="Gene3D" id="3.30.450.20">
    <property type="entry name" value="PAS domain"/>
    <property type="match status" value="1"/>
</dbReference>
<evidence type="ECO:0000256" key="1">
    <source>
        <dbReference type="ARBA" id="ARBA00004370"/>
    </source>
</evidence>
<dbReference type="InterPro" id="IPR035965">
    <property type="entry name" value="PAS-like_dom_sf"/>
</dbReference>
<dbReference type="Pfam" id="PF03924">
    <property type="entry name" value="CHASE"/>
    <property type="match status" value="1"/>
</dbReference>
<dbReference type="PROSITE" id="PS50883">
    <property type="entry name" value="EAL"/>
    <property type="match status" value="1"/>
</dbReference>
<accession>A0A1I1MC22</accession>
<keyword evidence="3 5" id="KW-1133">Transmembrane helix</keyword>
<dbReference type="SUPFAM" id="SSF55785">
    <property type="entry name" value="PYP-like sensor domain (PAS domain)"/>
    <property type="match status" value="1"/>
</dbReference>
<dbReference type="Gene3D" id="3.30.450.350">
    <property type="entry name" value="CHASE domain"/>
    <property type="match status" value="1"/>
</dbReference>
<dbReference type="Gene3D" id="3.30.70.270">
    <property type="match status" value="1"/>
</dbReference>
<dbReference type="InterPro" id="IPR013655">
    <property type="entry name" value="PAS_fold_3"/>
</dbReference>
<reference evidence="9 10" key="1">
    <citation type="submission" date="2016-10" db="EMBL/GenBank/DDBJ databases">
        <authorList>
            <person name="de Groot N.N."/>
        </authorList>
    </citation>
    <scope>NUCLEOTIDE SEQUENCE [LARGE SCALE GENOMIC DNA]</scope>
    <source>
        <strain evidence="9 10">CGMCC 1.10210</strain>
    </source>
</reference>
<dbReference type="GO" id="GO:0003824">
    <property type="term" value="F:catalytic activity"/>
    <property type="evidence" value="ECO:0007669"/>
    <property type="project" value="UniProtKB-ARBA"/>
</dbReference>
<dbReference type="InterPro" id="IPR029787">
    <property type="entry name" value="Nucleotide_cyclase"/>
</dbReference>
<feature type="transmembrane region" description="Helical" evidence="5">
    <location>
        <begin position="24"/>
        <end position="41"/>
    </location>
</feature>
<dbReference type="InterPro" id="IPR052155">
    <property type="entry name" value="Biofilm_reg_signaling"/>
</dbReference>
<feature type="domain" description="EAL" evidence="7">
    <location>
        <begin position="636"/>
        <end position="887"/>
    </location>
</feature>
<dbReference type="Proteomes" id="UP000182258">
    <property type="component" value="Unassembled WGS sequence"/>
</dbReference>
<proteinExistence type="predicted"/>